<keyword evidence="1" id="KW-1133">Transmembrane helix</keyword>
<name>A0A1G2DX94_9BACT</name>
<feature type="transmembrane region" description="Helical" evidence="1">
    <location>
        <begin position="121"/>
        <end position="144"/>
    </location>
</feature>
<evidence type="ECO:0000256" key="1">
    <source>
        <dbReference type="SAM" id="Phobius"/>
    </source>
</evidence>
<keyword evidence="1" id="KW-0472">Membrane</keyword>
<feature type="transmembrane region" description="Helical" evidence="1">
    <location>
        <begin position="53"/>
        <end position="71"/>
    </location>
</feature>
<feature type="transmembrane region" description="Helical" evidence="1">
    <location>
        <begin position="21"/>
        <end position="41"/>
    </location>
</feature>
<sequence>MKNNNQIKSLRKIELSINTNLFIICSIVTVAAMVLMTTDFFTRGSFVPSRMSLFYLAVVFIYSIHKELIRWLGEKKIKRRGEYFVYAWIILTTALYIINFFTHDYYSYSLEGYRLGALRDISLLTIEILGVFIVSRVLKLLFVFKK</sequence>
<reference evidence="2 3" key="1">
    <citation type="journal article" date="2016" name="Nat. Commun.">
        <title>Thousands of microbial genomes shed light on interconnected biogeochemical processes in an aquifer system.</title>
        <authorList>
            <person name="Anantharaman K."/>
            <person name="Brown C.T."/>
            <person name="Hug L.A."/>
            <person name="Sharon I."/>
            <person name="Castelle C.J."/>
            <person name="Probst A.J."/>
            <person name="Thomas B.C."/>
            <person name="Singh A."/>
            <person name="Wilkins M.J."/>
            <person name="Karaoz U."/>
            <person name="Brodie E.L."/>
            <person name="Williams K.H."/>
            <person name="Hubbard S.S."/>
            <person name="Banfield J.F."/>
        </authorList>
    </citation>
    <scope>NUCLEOTIDE SEQUENCE [LARGE SCALE GENOMIC DNA]</scope>
</reference>
<protein>
    <submittedName>
        <fullName evidence="2">Uncharacterized protein</fullName>
    </submittedName>
</protein>
<dbReference type="Proteomes" id="UP000178893">
    <property type="component" value="Unassembled WGS sequence"/>
</dbReference>
<keyword evidence="1" id="KW-0812">Transmembrane</keyword>
<evidence type="ECO:0000313" key="2">
    <source>
        <dbReference type="EMBL" id="OGZ18194.1"/>
    </source>
</evidence>
<proteinExistence type="predicted"/>
<gene>
    <name evidence="2" type="ORF">A2V72_00010</name>
</gene>
<accession>A0A1G2DX94</accession>
<evidence type="ECO:0000313" key="3">
    <source>
        <dbReference type="Proteomes" id="UP000178893"/>
    </source>
</evidence>
<organism evidence="2 3">
    <name type="scientific">Candidatus Nealsonbacteria bacterium RBG_13_37_56</name>
    <dbReference type="NCBI Taxonomy" id="1801661"/>
    <lineage>
        <taxon>Bacteria</taxon>
        <taxon>Candidatus Nealsoniibacteriota</taxon>
    </lineage>
</organism>
<dbReference type="EMBL" id="MHLW01000011">
    <property type="protein sequence ID" value="OGZ18194.1"/>
    <property type="molecule type" value="Genomic_DNA"/>
</dbReference>
<dbReference type="AlphaFoldDB" id="A0A1G2DX94"/>
<comment type="caution">
    <text evidence="2">The sequence shown here is derived from an EMBL/GenBank/DDBJ whole genome shotgun (WGS) entry which is preliminary data.</text>
</comment>
<feature type="transmembrane region" description="Helical" evidence="1">
    <location>
        <begin position="83"/>
        <end position="101"/>
    </location>
</feature>